<sequence>MDNFITKYLKLKYNVFMNEKINTLDNLEIDKALKEFEMKSNTEPEPQAPAAIPSPEASSIKFETDSYKAVKFYNETDTPKMVRLVMKYSGGL</sequence>
<protein>
    <submittedName>
        <fullName evidence="1">Uncharacterized protein</fullName>
    </submittedName>
</protein>
<dbReference type="Proteomes" id="UP000034701">
    <property type="component" value="Unassembled WGS sequence"/>
</dbReference>
<organism evidence="1 2">
    <name type="scientific">Candidatus Nomurabacteria bacterium GW2011_GWA1_37_20</name>
    <dbReference type="NCBI Taxonomy" id="1618729"/>
    <lineage>
        <taxon>Bacteria</taxon>
        <taxon>Candidatus Nomuraibacteriota</taxon>
    </lineage>
</organism>
<proteinExistence type="predicted"/>
<name>A0A0G0H0S1_9BACT</name>
<accession>A0A0G0H0S1</accession>
<reference evidence="1 2" key="1">
    <citation type="journal article" date="2015" name="Nature">
        <title>rRNA introns, odd ribosomes, and small enigmatic genomes across a large radiation of phyla.</title>
        <authorList>
            <person name="Brown C.T."/>
            <person name="Hug L.A."/>
            <person name="Thomas B.C."/>
            <person name="Sharon I."/>
            <person name="Castelle C.J."/>
            <person name="Singh A."/>
            <person name="Wilkins M.J."/>
            <person name="Williams K.H."/>
            <person name="Banfield J.F."/>
        </authorList>
    </citation>
    <scope>NUCLEOTIDE SEQUENCE [LARGE SCALE GENOMIC DNA]</scope>
</reference>
<dbReference type="AlphaFoldDB" id="A0A0G0H0S1"/>
<comment type="caution">
    <text evidence="1">The sequence shown here is derived from an EMBL/GenBank/DDBJ whole genome shotgun (WGS) entry which is preliminary data.</text>
</comment>
<evidence type="ECO:0000313" key="2">
    <source>
        <dbReference type="Proteomes" id="UP000034701"/>
    </source>
</evidence>
<gene>
    <name evidence="1" type="ORF">US45_C0030G0016</name>
</gene>
<dbReference type="EMBL" id="LBTA01000030">
    <property type="protein sequence ID" value="KKQ32090.1"/>
    <property type="molecule type" value="Genomic_DNA"/>
</dbReference>
<feature type="non-terminal residue" evidence="1">
    <location>
        <position position="92"/>
    </location>
</feature>
<evidence type="ECO:0000313" key="1">
    <source>
        <dbReference type="EMBL" id="KKQ32090.1"/>
    </source>
</evidence>